<accession>A0A1G8ZVV6</accession>
<name>A0A1G8ZVV6_9EURY</name>
<dbReference type="STRING" id="2200.GCA_001571405_01608"/>
<keyword evidence="3" id="KW-1185">Reference proteome</keyword>
<protein>
    <submittedName>
        <fullName evidence="2">Uncharacterized protein</fullName>
    </submittedName>
</protein>
<dbReference type="AlphaFoldDB" id="A0A1G8ZVV6"/>
<evidence type="ECO:0000256" key="1">
    <source>
        <dbReference type="SAM" id="MobiDB-lite"/>
    </source>
</evidence>
<reference evidence="2 3" key="1">
    <citation type="submission" date="2016-10" db="EMBL/GenBank/DDBJ databases">
        <authorList>
            <person name="Varghese N."/>
            <person name="Submissions S."/>
        </authorList>
    </citation>
    <scope>NUCLEOTIDE SEQUENCE [LARGE SCALE GENOMIC DNA]</scope>
    <source>
        <strain evidence="2 3">DSM 2373</strain>
    </source>
</reference>
<organism evidence="2 3">
    <name type="scientific">Methanoculleus thermophilus</name>
    <dbReference type="NCBI Taxonomy" id="2200"/>
    <lineage>
        <taxon>Archaea</taxon>
        <taxon>Methanobacteriati</taxon>
        <taxon>Methanobacteriota</taxon>
        <taxon>Stenosarchaea group</taxon>
        <taxon>Methanomicrobia</taxon>
        <taxon>Methanomicrobiales</taxon>
        <taxon>Methanomicrobiaceae</taxon>
        <taxon>Methanoculleus</taxon>
    </lineage>
</organism>
<gene>
    <name evidence="2" type="ORF">SAMN04488571_10538</name>
</gene>
<evidence type="ECO:0000313" key="3">
    <source>
        <dbReference type="Proteomes" id="UP000326500"/>
    </source>
</evidence>
<dbReference type="Proteomes" id="UP000326500">
    <property type="component" value="Unassembled WGS sequence"/>
</dbReference>
<proteinExistence type="predicted"/>
<sequence length="214" mass="21973">MNQTHIGGIALLACLIVAVAIALGAGAQGSGSPAEDESGPVLVVGDGMTVIVADAASLSDLAAAGISAPEELQIPKGITRYDIVTFDHAAVNSQVREGALPLRIRGTEYRAGLERMTFEQIDDGIDSYEGTIPGVEGSDVLLTTSEKGLIGSVTFGGETFWISGIEPRARAEGSASPLHIIYGSRDVEQQGPVLVDQGPVTPPPGYYSTAGPGL</sequence>
<dbReference type="RefSeq" id="WP_066957823.1">
    <property type="nucleotide sequence ID" value="NZ_BCNX01000008.1"/>
</dbReference>
<dbReference type="OrthoDB" id="105962at2157"/>
<evidence type="ECO:0000313" key="2">
    <source>
        <dbReference type="EMBL" id="SDK19107.1"/>
    </source>
</evidence>
<feature type="region of interest" description="Disordered" evidence="1">
    <location>
        <begin position="193"/>
        <end position="214"/>
    </location>
</feature>
<dbReference type="EMBL" id="FNFT01000005">
    <property type="protein sequence ID" value="SDK19107.1"/>
    <property type="molecule type" value="Genomic_DNA"/>
</dbReference>